<protein>
    <submittedName>
        <fullName evidence="8">BRMS1 like transcriptional repressor</fullName>
    </submittedName>
</protein>
<reference evidence="8" key="1">
    <citation type="submission" date="2025-08" db="UniProtKB">
        <authorList>
            <consortium name="Ensembl"/>
        </authorList>
    </citation>
    <scope>IDENTIFICATION</scope>
</reference>
<dbReference type="Ensembl" id="ENSEBUT00000024952.1">
    <property type="protein sequence ID" value="ENSEBUP00000024377.1"/>
    <property type="gene ID" value="ENSEBUG00000015017.1"/>
</dbReference>
<organism evidence="8 9">
    <name type="scientific">Eptatretus burgeri</name>
    <name type="common">Inshore hagfish</name>
    <dbReference type="NCBI Taxonomy" id="7764"/>
    <lineage>
        <taxon>Eukaryota</taxon>
        <taxon>Metazoa</taxon>
        <taxon>Chordata</taxon>
        <taxon>Craniata</taxon>
        <taxon>Vertebrata</taxon>
        <taxon>Cyclostomata</taxon>
        <taxon>Myxini</taxon>
        <taxon>Myxiniformes</taxon>
        <taxon>Myxinidae</taxon>
        <taxon>Eptatretinae</taxon>
        <taxon>Eptatretus</taxon>
    </lineage>
</organism>
<evidence type="ECO:0000256" key="6">
    <source>
        <dbReference type="ARBA" id="ARBA00038256"/>
    </source>
</evidence>
<comment type="similarity">
    <text evidence="6">Belongs to the BRMS1 family.</text>
</comment>
<dbReference type="OMA" id="XIYRELC"/>
<dbReference type="FunFam" id="1.20.5.1500:FF:000002">
    <property type="entry name" value="breast cancer metastasis-suppressor 1-like protein-A"/>
    <property type="match status" value="1"/>
</dbReference>
<keyword evidence="3" id="KW-0805">Transcription regulation</keyword>
<evidence type="ECO:0000256" key="1">
    <source>
        <dbReference type="ARBA" id="ARBA00004123"/>
    </source>
</evidence>
<dbReference type="SMART" id="SM01401">
    <property type="entry name" value="Sds3"/>
    <property type="match status" value="1"/>
</dbReference>
<dbReference type="Proteomes" id="UP000694388">
    <property type="component" value="Unplaced"/>
</dbReference>
<keyword evidence="7" id="KW-0175">Coiled coil</keyword>
<evidence type="ECO:0000256" key="3">
    <source>
        <dbReference type="ARBA" id="ARBA00023015"/>
    </source>
</evidence>
<dbReference type="AlphaFoldDB" id="A0A8C4X0G8"/>
<dbReference type="PANTHER" id="PTHR21964">
    <property type="entry name" value="BREAST CANCER METASTASIS-SUPPRESSOR 1"/>
    <property type="match status" value="1"/>
</dbReference>
<evidence type="ECO:0000313" key="8">
    <source>
        <dbReference type="Ensembl" id="ENSEBUP00000024377.1"/>
    </source>
</evidence>
<comment type="subcellular location">
    <subcellularLocation>
        <location evidence="1">Nucleus</location>
    </subcellularLocation>
</comment>
<keyword evidence="9" id="KW-1185">Reference proteome</keyword>
<evidence type="ECO:0000256" key="7">
    <source>
        <dbReference type="SAM" id="Coils"/>
    </source>
</evidence>
<dbReference type="GO" id="GO:0010468">
    <property type="term" value="P:regulation of gene expression"/>
    <property type="evidence" value="ECO:0007669"/>
    <property type="project" value="UniProtKB-ARBA"/>
</dbReference>
<proteinExistence type="inferred from homology"/>
<dbReference type="InterPro" id="IPR013907">
    <property type="entry name" value="Sds3"/>
</dbReference>
<name>A0A8C4X0G8_EPTBU</name>
<sequence length="260" mass="30496">MIISDMNDEDYERRRTECLSEMSDLEKQFSDLKEQLYRERISQVDSKLEEVRAGKALEYLEPLAALQRNMQTHIEVAGNPTESAAQHLENEKLLLCNTMRDELEDKIRRLEEDRQNLDFSSELWNDEIRSKKKKKFDPFNMEKKKKPVNVTDILGFPFIRVQLCCFIMEDWTLIKKLAVILSKQDKHLYSACFEEGKLFYEGDWYGRGHGILIDTKDDPPIHATITAINSLEVWIKRSDGSKSKLYISQLQKGKYAIRHA</sequence>
<dbReference type="Pfam" id="PF08598">
    <property type="entry name" value="Sds3"/>
    <property type="match status" value="1"/>
</dbReference>
<keyword evidence="5" id="KW-0539">Nucleus</keyword>
<feature type="coiled-coil region" evidence="7">
    <location>
        <begin position="93"/>
        <end position="120"/>
    </location>
</feature>
<evidence type="ECO:0000256" key="2">
    <source>
        <dbReference type="ARBA" id="ARBA00022491"/>
    </source>
</evidence>
<evidence type="ECO:0000256" key="5">
    <source>
        <dbReference type="ARBA" id="ARBA00023242"/>
    </source>
</evidence>
<evidence type="ECO:0000313" key="9">
    <source>
        <dbReference type="Proteomes" id="UP000694388"/>
    </source>
</evidence>
<keyword evidence="4" id="KW-0804">Transcription</keyword>
<accession>A0A8C4X0G8</accession>
<reference evidence="8" key="2">
    <citation type="submission" date="2025-09" db="UniProtKB">
        <authorList>
            <consortium name="Ensembl"/>
        </authorList>
    </citation>
    <scope>IDENTIFICATION</scope>
</reference>
<dbReference type="Gene3D" id="1.20.5.1500">
    <property type="match status" value="1"/>
</dbReference>
<dbReference type="GO" id="GO:0005654">
    <property type="term" value="C:nucleoplasm"/>
    <property type="evidence" value="ECO:0007669"/>
    <property type="project" value="UniProtKB-ARBA"/>
</dbReference>
<evidence type="ECO:0000256" key="4">
    <source>
        <dbReference type="ARBA" id="ARBA00023163"/>
    </source>
</evidence>
<dbReference type="GeneTree" id="ENSGT00940000158921"/>
<keyword evidence="2" id="KW-0678">Repressor</keyword>